<dbReference type="PANTHER" id="PTHR23501:SF198">
    <property type="entry name" value="AZOLE RESISTANCE PROTEIN 1-RELATED"/>
    <property type="match status" value="1"/>
</dbReference>
<evidence type="ECO:0000256" key="4">
    <source>
        <dbReference type="ARBA" id="ARBA00023136"/>
    </source>
</evidence>
<evidence type="ECO:0000313" key="9">
    <source>
        <dbReference type="Proteomes" id="UP001222325"/>
    </source>
</evidence>
<protein>
    <submittedName>
        <fullName evidence="8">Major facilitator superfamily domain-containing protein</fullName>
    </submittedName>
</protein>
<feature type="region of interest" description="Disordered" evidence="5">
    <location>
        <begin position="540"/>
        <end position="570"/>
    </location>
</feature>
<dbReference type="PANTHER" id="PTHR23501">
    <property type="entry name" value="MAJOR FACILITATOR SUPERFAMILY"/>
    <property type="match status" value="1"/>
</dbReference>
<comment type="subcellular location">
    <subcellularLocation>
        <location evidence="1">Membrane</location>
        <topology evidence="1">Multi-pass membrane protein</topology>
    </subcellularLocation>
</comment>
<feature type="transmembrane region" description="Helical" evidence="6">
    <location>
        <begin position="113"/>
        <end position="135"/>
    </location>
</feature>
<comment type="caution">
    <text evidence="8">The sequence shown here is derived from an EMBL/GenBank/DDBJ whole genome shotgun (WGS) entry which is preliminary data.</text>
</comment>
<dbReference type="Gene3D" id="1.20.1720.10">
    <property type="entry name" value="Multidrug resistance protein D"/>
    <property type="match status" value="1"/>
</dbReference>
<evidence type="ECO:0000256" key="6">
    <source>
        <dbReference type="SAM" id="Phobius"/>
    </source>
</evidence>
<evidence type="ECO:0000256" key="1">
    <source>
        <dbReference type="ARBA" id="ARBA00004141"/>
    </source>
</evidence>
<feature type="transmembrane region" description="Helical" evidence="6">
    <location>
        <begin position="21"/>
        <end position="46"/>
    </location>
</feature>
<feature type="transmembrane region" description="Helical" evidence="6">
    <location>
        <begin position="147"/>
        <end position="169"/>
    </location>
</feature>
<feature type="transmembrane region" description="Helical" evidence="6">
    <location>
        <begin position="88"/>
        <end position="107"/>
    </location>
</feature>
<evidence type="ECO:0000256" key="3">
    <source>
        <dbReference type="ARBA" id="ARBA00022989"/>
    </source>
</evidence>
<feature type="transmembrane region" description="Helical" evidence="6">
    <location>
        <begin position="357"/>
        <end position="377"/>
    </location>
</feature>
<keyword evidence="9" id="KW-1185">Reference proteome</keyword>
<dbReference type="GO" id="GO:0022857">
    <property type="term" value="F:transmembrane transporter activity"/>
    <property type="evidence" value="ECO:0007669"/>
    <property type="project" value="InterPro"/>
</dbReference>
<feature type="transmembrane region" description="Helical" evidence="6">
    <location>
        <begin position="254"/>
        <end position="272"/>
    </location>
</feature>
<feature type="transmembrane region" description="Helical" evidence="6">
    <location>
        <begin position="439"/>
        <end position="458"/>
    </location>
</feature>
<keyword evidence="4 6" id="KW-0472">Membrane</keyword>
<dbReference type="InterPro" id="IPR020846">
    <property type="entry name" value="MFS_dom"/>
</dbReference>
<dbReference type="CDD" id="cd17502">
    <property type="entry name" value="MFS_Azr1_MDR_like"/>
    <property type="match status" value="1"/>
</dbReference>
<feature type="transmembrane region" description="Helical" evidence="6">
    <location>
        <begin position="292"/>
        <end position="312"/>
    </location>
</feature>
<dbReference type="Pfam" id="PF07690">
    <property type="entry name" value="MFS_1"/>
    <property type="match status" value="1"/>
</dbReference>
<feature type="compositionally biased region" description="Basic and acidic residues" evidence="5">
    <location>
        <begin position="556"/>
        <end position="570"/>
    </location>
</feature>
<dbReference type="PROSITE" id="PS50850">
    <property type="entry name" value="MFS"/>
    <property type="match status" value="1"/>
</dbReference>
<dbReference type="Gene3D" id="1.20.1250.20">
    <property type="entry name" value="MFS general substrate transporter like domains"/>
    <property type="match status" value="1"/>
</dbReference>
<dbReference type="InterPro" id="IPR011701">
    <property type="entry name" value="MFS"/>
</dbReference>
<evidence type="ECO:0000256" key="2">
    <source>
        <dbReference type="ARBA" id="ARBA00022692"/>
    </source>
</evidence>
<evidence type="ECO:0000256" key="5">
    <source>
        <dbReference type="SAM" id="MobiDB-lite"/>
    </source>
</evidence>
<feature type="transmembrane region" description="Helical" evidence="6">
    <location>
        <begin position="222"/>
        <end position="242"/>
    </location>
</feature>
<keyword evidence="2 6" id="KW-0812">Transmembrane</keyword>
<organism evidence="8 9">
    <name type="scientific">Mycena belliarum</name>
    <dbReference type="NCBI Taxonomy" id="1033014"/>
    <lineage>
        <taxon>Eukaryota</taxon>
        <taxon>Fungi</taxon>
        <taxon>Dikarya</taxon>
        <taxon>Basidiomycota</taxon>
        <taxon>Agaricomycotina</taxon>
        <taxon>Agaricomycetes</taxon>
        <taxon>Agaricomycetidae</taxon>
        <taxon>Agaricales</taxon>
        <taxon>Marasmiineae</taxon>
        <taxon>Mycenaceae</taxon>
        <taxon>Mycena</taxon>
    </lineage>
</organism>
<proteinExistence type="predicted"/>
<dbReference type="SUPFAM" id="SSF103473">
    <property type="entry name" value="MFS general substrate transporter"/>
    <property type="match status" value="1"/>
</dbReference>
<feature type="transmembrane region" description="Helical" evidence="6">
    <location>
        <begin position="389"/>
        <end position="408"/>
    </location>
</feature>
<sequence>MAIEAEQDTQAESTTLSGTRLAIVFIAMAFSISVVALDQTILATALPRIASDFDAFSLQGWIATSFILAQSVFLLIFGQVLRIFAAKWVLVATILVFEVGSITSGAAQNIGALIAGRAVCGFASAGMFVALLQCLSQATTLKERPKYMGMFGAIFGISSIVGPLIGGAFTDRVSWRWCFYINLPIGGVAVVILTLFLKTALPLGADPTKRSWSDILHQVRHIDWVGQALVSAAVTALILALQWGGNTKAWNDKAVIICFVLAGVVAIAFFLWEAHVGDAAMTPLKIFKSPSIYAILAYAFLSRFASLIFSYYIPILYQIARHHSAIKSGVDLLPYLLAFIVTITVAGVLVSKTGYYYPFLVVSPVFVAVASGLFYTIGPATSSATLAGFQILAGIGIGMGMQNCLVAIQVEFKDDPDLLSQAQSVASFWQVHLFAPRTYMHLITVLQFFGGVIGLSTAQPVLATELTRFLAKYAPDAPAALVRNSPLAVYTELPAALVPQVIRAYVEAIRVVFVLGVPISGLALVATIFIRNVKIVKETTGTEKEGETEPAGKAVKFGEGDLEKGIGEGK</sequence>
<reference evidence="8" key="1">
    <citation type="submission" date="2023-03" db="EMBL/GenBank/DDBJ databases">
        <title>Massive genome expansion in bonnet fungi (Mycena s.s.) driven by repeated elements and novel gene families across ecological guilds.</title>
        <authorList>
            <consortium name="Lawrence Berkeley National Laboratory"/>
            <person name="Harder C.B."/>
            <person name="Miyauchi S."/>
            <person name="Viragh M."/>
            <person name="Kuo A."/>
            <person name="Thoen E."/>
            <person name="Andreopoulos B."/>
            <person name="Lu D."/>
            <person name="Skrede I."/>
            <person name="Drula E."/>
            <person name="Henrissat B."/>
            <person name="Morin E."/>
            <person name="Kohler A."/>
            <person name="Barry K."/>
            <person name="LaButti K."/>
            <person name="Morin E."/>
            <person name="Salamov A."/>
            <person name="Lipzen A."/>
            <person name="Mereny Z."/>
            <person name="Hegedus B."/>
            <person name="Baldrian P."/>
            <person name="Stursova M."/>
            <person name="Weitz H."/>
            <person name="Taylor A."/>
            <person name="Grigoriev I.V."/>
            <person name="Nagy L.G."/>
            <person name="Martin F."/>
            <person name="Kauserud H."/>
        </authorList>
    </citation>
    <scope>NUCLEOTIDE SEQUENCE</scope>
    <source>
        <strain evidence="8">CBHHK173m</strain>
    </source>
</reference>
<dbReference type="EMBL" id="JARJCN010000027">
    <property type="protein sequence ID" value="KAJ7087921.1"/>
    <property type="molecule type" value="Genomic_DNA"/>
</dbReference>
<keyword evidence="3 6" id="KW-1133">Transmembrane helix</keyword>
<feature type="domain" description="Major facilitator superfamily (MFS) profile" evidence="7">
    <location>
        <begin position="24"/>
        <end position="535"/>
    </location>
</feature>
<gene>
    <name evidence="8" type="ORF">B0H15DRAFT_293667</name>
</gene>
<name>A0AAD6XRN4_9AGAR</name>
<feature type="transmembrane region" description="Helical" evidence="6">
    <location>
        <begin position="181"/>
        <end position="201"/>
    </location>
</feature>
<feature type="transmembrane region" description="Helical" evidence="6">
    <location>
        <begin position="332"/>
        <end position="350"/>
    </location>
</feature>
<dbReference type="GO" id="GO:0005886">
    <property type="term" value="C:plasma membrane"/>
    <property type="evidence" value="ECO:0007669"/>
    <property type="project" value="TreeGrafter"/>
</dbReference>
<dbReference type="Proteomes" id="UP001222325">
    <property type="component" value="Unassembled WGS sequence"/>
</dbReference>
<dbReference type="AlphaFoldDB" id="A0AAD6XRN4"/>
<evidence type="ECO:0000259" key="7">
    <source>
        <dbReference type="PROSITE" id="PS50850"/>
    </source>
</evidence>
<evidence type="ECO:0000313" key="8">
    <source>
        <dbReference type="EMBL" id="KAJ7087921.1"/>
    </source>
</evidence>
<accession>A0AAD6XRN4</accession>
<feature type="transmembrane region" description="Helical" evidence="6">
    <location>
        <begin position="58"/>
        <end position="81"/>
    </location>
</feature>
<dbReference type="InterPro" id="IPR036259">
    <property type="entry name" value="MFS_trans_sf"/>
</dbReference>
<feature type="transmembrane region" description="Helical" evidence="6">
    <location>
        <begin position="508"/>
        <end position="530"/>
    </location>
</feature>